<proteinExistence type="predicted"/>
<gene>
    <name evidence="1" type="ORF">RHMOL_Rhmol01G0353900</name>
</gene>
<dbReference type="Proteomes" id="UP001062846">
    <property type="component" value="Chromosome 1"/>
</dbReference>
<evidence type="ECO:0000313" key="1">
    <source>
        <dbReference type="EMBL" id="KAI8574439.1"/>
    </source>
</evidence>
<organism evidence="1 2">
    <name type="scientific">Rhododendron molle</name>
    <name type="common">Chinese azalea</name>
    <name type="synonym">Azalea mollis</name>
    <dbReference type="NCBI Taxonomy" id="49168"/>
    <lineage>
        <taxon>Eukaryota</taxon>
        <taxon>Viridiplantae</taxon>
        <taxon>Streptophyta</taxon>
        <taxon>Embryophyta</taxon>
        <taxon>Tracheophyta</taxon>
        <taxon>Spermatophyta</taxon>
        <taxon>Magnoliopsida</taxon>
        <taxon>eudicotyledons</taxon>
        <taxon>Gunneridae</taxon>
        <taxon>Pentapetalae</taxon>
        <taxon>asterids</taxon>
        <taxon>Ericales</taxon>
        <taxon>Ericaceae</taxon>
        <taxon>Ericoideae</taxon>
        <taxon>Rhodoreae</taxon>
        <taxon>Rhododendron</taxon>
    </lineage>
</organism>
<name>A0ACC0QAQ8_RHOML</name>
<keyword evidence="2" id="KW-1185">Reference proteome</keyword>
<protein>
    <submittedName>
        <fullName evidence="1">Uncharacterized protein</fullName>
    </submittedName>
</protein>
<reference evidence="1" key="1">
    <citation type="submission" date="2022-02" db="EMBL/GenBank/DDBJ databases">
        <title>Plant Genome Project.</title>
        <authorList>
            <person name="Zhang R.-G."/>
        </authorList>
    </citation>
    <scope>NUCLEOTIDE SEQUENCE</scope>
    <source>
        <strain evidence="1">AT1</strain>
    </source>
</reference>
<accession>A0ACC0QAQ8</accession>
<evidence type="ECO:0000313" key="2">
    <source>
        <dbReference type="Proteomes" id="UP001062846"/>
    </source>
</evidence>
<sequence>MFDIHENGTCDLDDTFDSRTGKGGVGFAIWGHGGNILGAEALPVAVSTSAEVAEALGFRSPSVGCGSK</sequence>
<comment type="caution">
    <text evidence="1">The sequence shown here is derived from an EMBL/GenBank/DDBJ whole genome shotgun (WGS) entry which is preliminary data.</text>
</comment>
<dbReference type="EMBL" id="CM046388">
    <property type="protein sequence ID" value="KAI8574439.1"/>
    <property type="molecule type" value="Genomic_DNA"/>
</dbReference>